<reference evidence="3" key="1">
    <citation type="submission" date="2020-02" db="EMBL/GenBank/DDBJ databases">
        <authorList>
            <person name="Meier V. D."/>
        </authorList>
    </citation>
    <scope>NUCLEOTIDE SEQUENCE</scope>
    <source>
        <strain evidence="3">AVDCRST_MAG76</strain>
    </source>
</reference>
<feature type="region of interest" description="Disordered" evidence="1">
    <location>
        <begin position="21"/>
        <end position="52"/>
    </location>
</feature>
<gene>
    <name evidence="3" type="ORF">AVDCRST_MAG76-3336</name>
</gene>
<dbReference type="AlphaFoldDB" id="A0A6J4J7D0"/>
<name>A0A6J4J7D0_9ACTN</name>
<feature type="region of interest" description="Disordered" evidence="1">
    <location>
        <begin position="67"/>
        <end position="96"/>
    </location>
</feature>
<evidence type="ECO:0000313" key="3">
    <source>
        <dbReference type="EMBL" id="CAA9270431.1"/>
    </source>
</evidence>
<sequence>MIRRYMMAATVALALAAGACGGGGSDKQSNGVASVDGKQASSKASSGDKADPQDAALAYAKCMRRNGAEVPDPDANGMFPIEPGTKIPDSEGMKTADEACKAERDALQGSMGEPDKDFEDKALKMSRCMREQGIDMPDPKLSEGGGTSVDLDEDLINDPAFKKAQSTCSKQVGMPEPGAPARGGK</sequence>
<evidence type="ECO:0008006" key="4">
    <source>
        <dbReference type="Google" id="ProtNLM"/>
    </source>
</evidence>
<accession>A0A6J4J7D0</accession>
<dbReference type="EMBL" id="CADCSZ010000199">
    <property type="protein sequence ID" value="CAA9270431.1"/>
    <property type="molecule type" value="Genomic_DNA"/>
</dbReference>
<keyword evidence="2" id="KW-0732">Signal</keyword>
<protein>
    <recommendedName>
        <fullName evidence="4">Secreted protein</fullName>
    </recommendedName>
</protein>
<feature type="region of interest" description="Disordered" evidence="1">
    <location>
        <begin position="132"/>
        <end position="185"/>
    </location>
</feature>
<evidence type="ECO:0000256" key="1">
    <source>
        <dbReference type="SAM" id="MobiDB-lite"/>
    </source>
</evidence>
<organism evidence="3">
    <name type="scientific">uncultured Acidimicrobiales bacterium</name>
    <dbReference type="NCBI Taxonomy" id="310071"/>
    <lineage>
        <taxon>Bacteria</taxon>
        <taxon>Bacillati</taxon>
        <taxon>Actinomycetota</taxon>
        <taxon>Acidimicrobiia</taxon>
        <taxon>Acidimicrobiales</taxon>
        <taxon>environmental samples</taxon>
    </lineage>
</organism>
<feature type="compositionally biased region" description="Low complexity" evidence="1">
    <location>
        <begin position="36"/>
        <end position="45"/>
    </location>
</feature>
<evidence type="ECO:0000256" key="2">
    <source>
        <dbReference type="SAM" id="SignalP"/>
    </source>
</evidence>
<feature type="signal peptide" evidence="2">
    <location>
        <begin position="1"/>
        <end position="19"/>
    </location>
</feature>
<feature type="chain" id="PRO_5039445095" description="Secreted protein" evidence="2">
    <location>
        <begin position="20"/>
        <end position="185"/>
    </location>
</feature>
<proteinExistence type="predicted"/>
<feature type="compositionally biased region" description="Basic and acidic residues" evidence="1">
    <location>
        <begin position="132"/>
        <end position="141"/>
    </location>
</feature>
<dbReference type="PROSITE" id="PS51257">
    <property type="entry name" value="PROKAR_LIPOPROTEIN"/>
    <property type="match status" value="1"/>
</dbReference>